<protein>
    <submittedName>
        <fullName evidence="5">GNAT family N-acetyltransferase</fullName>
    </submittedName>
</protein>
<evidence type="ECO:0000259" key="4">
    <source>
        <dbReference type="PROSITE" id="PS51186"/>
    </source>
</evidence>
<reference evidence="5" key="2">
    <citation type="journal article" date="2024" name="Antonie Van Leeuwenhoek">
        <title>Roseihalotalea indica gen. nov., sp. nov., a halophilic Bacteroidetes from mesopelagic Southwest Indian Ocean with higher carbohydrate metabolic potential.</title>
        <authorList>
            <person name="Chen B."/>
            <person name="Zhang M."/>
            <person name="Lin D."/>
            <person name="Ye J."/>
            <person name="Tang K."/>
        </authorList>
    </citation>
    <scope>NUCLEOTIDE SEQUENCE</scope>
    <source>
        <strain evidence="5">TK19036</strain>
    </source>
</reference>
<sequence length="163" mass="18904">MPTITIRDGIKEDLPQALALIQELAIFERAPKEVEVTLEELEQDAFGKKPVFEFFVAEDNEQKKVVGLALYFYSYSTWKGKCIYLEDLIVTESYRGQGIGKKLLDRIVLKAKEEDAHRVVWQVLDWNTPAIEFYKSLGASLLTEWITCRLVKDQIQQYQINEL</sequence>
<keyword evidence="2" id="KW-0808">Transferase</keyword>
<dbReference type="Gene3D" id="3.40.630.30">
    <property type="match status" value="1"/>
</dbReference>
<dbReference type="SUPFAM" id="SSF55729">
    <property type="entry name" value="Acyl-CoA N-acyltransferases (Nat)"/>
    <property type="match status" value="1"/>
</dbReference>
<reference evidence="5" key="1">
    <citation type="journal article" date="2023" name="Comput. Struct. Biotechnol. J.">
        <title>Discovery of a novel marine Bacteroidetes with a rich repertoire of carbohydrate-active enzymes.</title>
        <authorList>
            <person name="Chen B."/>
            <person name="Liu G."/>
            <person name="Chen Q."/>
            <person name="Wang H."/>
            <person name="Liu L."/>
            <person name="Tang K."/>
        </authorList>
    </citation>
    <scope>NUCLEOTIDE SEQUENCE</scope>
    <source>
        <strain evidence="5">TK19036</strain>
    </source>
</reference>
<dbReference type="CDD" id="cd04301">
    <property type="entry name" value="NAT_SF"/>
    <property type="match status" value="1"/>
</dbReference>
<dbReference type="EMBL" id="CP120682">
    <property type="protein sequence ID" value="WKN37852.1"/>
    <property type="molecule type" value="Genomic_DNA"/>
</dbReference>
<dbReference type="AlphaFoldDB" id="A0AA49GN22"/>
<dbReference type="PANTHER" id="PTHR10545:SF29">
    <property type="entry name" value="GH14572P-RELATED"/>
    <property type="match status" value="1"/>
</dbReference>
<name>A0AA49GN22_9BACT</name>
<dbReference type="InterPro" id="IPR051016">
    <property type="entry name" value="Diverse_Substrate_AcTransf"/>
</dbReference>
<evidence type="ECO:0000256" key="2">
    <source>
        <dbReference type="ARBA" id="ARBA00022679"/>
    </source>
</evidence>
<dbReference type="PANTHER" id="PTHR10545">
    <property type="entry name" value="DIAMINE N-ACETYLTRANSFERASE"/>
    <property type="match status" value="1"/>
</dbReference>
<proteinExistence type="inferred from homology"/>
<dbReference type="FunFam" id="3.40.630.30:FF:000064">
    <property type="entry name" value="GNAT family acetyltransferase"/>
    <property type="match status" value="1"/>
</dbReference>
<dbReference type="Pfam" id="PF00583">
    <property type="entry name" value="Acetyltransf_1"/>
    <property type="match status" value="1"/>
</dbReference>
<dbReference type="InterPro" id="IPR000182">
    <property type="entry name" value="GNAT_dom"/>
</dbReference>
<keyword evidence="3" id="KW-0012">Acyltransferase</keyword>
<organism evidence="5">
    <name type="scientific">Roseihalotalea indica</name>
    <dbReference type="NCBI Taxonomy" id="2867963"/>
    <lineage>
        <taxon>Bacteria</taxon>
        <taxon>Pseudomonadati</taxon>
        <taxon>Bacteroidota</taxon>
        <taxon>Cytophagia</taxon>
        <taxon>Cytophagales</taxon>
        <taxon>Catalimonadaceae</taxon>
        <taxon>Roseihalotalea</taxon>
    </lineage>
</organism>
<dbReference type="InterPro" id="IPR016181">
    <property type="entry name" value="Acyl_CoA_acyltransferase"/>
</dbReference>
<accession>A0AA49GN22</accession>
<feature type="domain" description="N-acetyltransferase" evidence="4">
    <location>
        <begin position="4"/>
        <end position="155"/>
    </location>
</feature>
<dbReference type="PROSITE" id="PS51186">
    <property type="entry name" value="GNAT"/>
    <property type="match status" value="1"/>
</dbReference>
<evidence type="ECO:0000313" key="5">
    <source>
        <dbReference type="EMBL" id="WKN37852.1"/>
    </source>
</evidence>
<dbReference type="GO" id="GO:0008080">
    <property type="term" value="F:N-acetyltransferase activity"/>
    <property type="evidence" value="ECO:0007669"/>
    <property type="project" value="UniProtKB-ARBA"/>
</dbReference>
<evidence type="ECO:0000256" key="1">
    <source>
        <dbReference type="ARBA" id="ARBA00008694"/>
    </source>
</evidence>
<comment type="similarity">
    <text evidence="1">Belongs to the acetyltransferase family.</text>
</comment>
<evidence type="ECO:0000256" key="3">
    <source>
        <dbReference type="ARBA" id="ARBA00023315"/>
    </source>
</evidence>
<gene>
    <name evidence="5" type="ORF">K4G66_03910</name>
</gene>